<accession>A0ABD5UCE1</accession>
<proteinExistence type="predicted"/>
<name>A0ABD5UCE1_9EURY</name>
<dbReference type="RefSeq" id="WP_304448079.1">
    <property type="nucleotide sequence ID" value="NZ_JARRAH010000001.1"/>
</dbReference>
<dbReference type="Gene3D" id="3.30.70.100">
    <property type="match status" value="1"/>
</dbReference>
<dbReference type="InterPro" id="IPR011008">
    <property type="entry name" value="Dimeric_a/b-barrel"/>
</dbReference>
<dbReference type="Pfam" id="PF07110">
    <property type="entry name" value="EthD"/>
    <property type="match status" value="1"/>
</dbReference>
<dbReference type="SUPFAM" id="SSF54909">
    <property type="entry name" value="Dimeric alpha+beta barrel"/>
    <property type="match status" value="1"/>
</dbReference>
<gene>
    <name evidence="2" type="ORF">ACFQHK_07720</name>
</gene>
<feature type="domain" description="EthD" evidence="1">
    <location>
        <begin position="12"/>
        <end position="85"/>
    </location>
</feature>
<reference evidence="2 3" key="1">
    <citation type="journal article" date="2019" name="Int. J. Syst. Evol. Microbiol.">
        <title>The Global Catalogue of Microorganisms (GCM) 10K type strain sequencing project: providing services to taxonomists for standard genome sequencing and annotation.</title>
        <authorList>
            <consortium name="The Broad Institute Genomics Platform"/>
            <consortium name="The Broad Institute Genome Sequencing Center for Infectious Disease"/>
            <person name="Wu L."/>
            <person name="Ma J."/>
        </authorList>
    </citation>
    <scope>NUCLEOTIDE SEQUENCE [LARGE SCALE GENOMIC DNA]</scope>
    <source>
        <strain evidence="2 3">PSRA2</strain>
    </source>
</reference>
<keyword evidence="3" id="KW-1185">Reference proteome</keyword>
<evidence type="ECO:0000313" key="2">
    <source>
        <dbReference type="EMBL" id="MFC6836394.1"/>
    </source>
</evidence>
<dbReference type="EMBL" id="JBHSXM010000001">
    <property type="protein sequence ID" value="MFC6836394.1"/>
    <property type="molecule type" value="Genomic_DNA"/>
</dbReference>
<comment type="caution">
    <text evidence="2">The sequence shown here is derived from an EMBL/GenBank/DDBJ whole genome shotgun (WGS) entry which is preliminary data.</text>
</comment>
<dbReference type="PANTHER" id="PTHR40260:SF2">
    <property type="entry name" value="BLR8190 PROTEIN"/>
    <property type="match status" value="1"/>
</dbReference>
<dbReference type="InterPro" id="IPR009799">
    <property type="entry name" value="EthD_dom"/>
</dbReference>
<dbReference type="Proteomes" id="UP001596406">
    <property type="component" value="Unassembled WGS sequence"/>
</dbReference>
<sequence>MYKATVCLPRNEGMSHEEYREYYENEHAPVVDDLPGVRRYTLMFVEEDDAPYDSVAEMWFDDREAYDRAMESDVMAELVADVDNFGRFEEVLFVSGEESVLIEESAPVQ</sequence>
<dbReference type="AlphaFoldDB" id="A0ABD5UCE1"/>
<dbReference type="PANTHER" id="PTHR40260">
    <property type="entry name" value="BLR8190 PROTEIN"/>
    <property type="match status" value="1"/>
</dbReference>
<evidence type="ECO:0000313" key="3">
    <source>
        <dbReference type="Proteomes" id="UP001596406"/>
    </source>
</evidence>
<organism evidence="2 3">
    <name type="scientific">Halomarina ordinaria</name>
    <dbReference type="NCBI Taxonomy" id="3033939"/>
    <lineage>
        <taxon>Archaea</taxon>
        <taxon>Methanobacteriati</taxon>
        <taxon>Methanobacteriota</taxon>
        <taxon>Stenosarchaea group</taxon>
        <taxon>Halobacteria</taxon>
        <taxon>Halobacteriales</taxon>
        <taxon>Natronomonadaceae</taxon>
        <taxon>Halomarina</taxon>
    </lineage>
</organism>
<protein>
    <submittedName>
        <fullName evidence="2">EthD family reductase</fullName>
    </submittedName>
</protein>
<evidence type="ECO:0000259" key="1">
    <source>
        <dbReference type="Pfam" id="PF07110"/>
    </source>
</evidence>
<dbReference type="NCBIfam" id="TIGR02118">
    <property type="entry name" value="EthD family reductase"/>
    <property type="match status" value="1"/>
</dbReference>